<dbReference type="GO" id="GO:0016887">
    <property type="term" value="F:ATP hydrolysis activity"/>
    <property type="evidence" value="ECO:0007669"/>
    <property type="project" value="InterPro"/>
</dbReference>
<dbReference type="InterPro" id="IPR003439">
    <property type="entry name" value="ABC_transporter-like_ATP-bd"/>
</dbReference>
<evidence type="ECO:0000256" key="3">
    <source>
        <dbReference type="ARBA" id="ARBA00022448"/>
    </source>
</evidence>
<comment type="caution">
    <text evidence="11">The sequence shown here is derived from an EMBL/GenBank/DDBJ whole genome shotgun (WGS) entry which is preliminary data.</text>
</comment>
<evidence type="ECO:0000256" key="9">
    <source>
        <dbReference type="ARBA" id="ARBA00023136"/>
    </source>
</evidence>
<dbReference type="Proteomes" id="UP000006786">
    <property type="component" value="Unassembled WGS sequence"/>
</dbReference>
<evidence type="ECO:0000256" key="6">
    <source>
        <dbReference type="ARBA" id="ARBA00022741"/>
    </source>
</evidence>
<dbReference type="STRING" id="391937.NA2_13987"/>
<dbReference type="Gene3D" id="3.40.50.300">
    <property type="entry name" value="P-loop containing nucleotide triphosphate hydrolases"/>
    <property type="match status" value="1"/>
</dbReference>
<reference evidence="11 12" key="1">
    <citation type="journal article" date="2012" name="J. Bacteriol.">
        <title>Genome Sequence of Nitratireductor pacificus Type Strain pht-3B.</title>
        <authorList>
            <person name="Lai Q."/>
            <person name="Li G."/>
            <person name="Shao Z."/>
        </authorList>
    </citation>
    <scope>NUCLEOTIDE SEQUENCE [LARGE SCALE GENOMIC DNA]</scope>
    <source>
        <strain evidence="12">pht-3B</strain>
    </source>
</reference>
<protein>
    <submittedName>
        <fullName evidence="11">Putative ATP-binding component of ABC transporter</fullName>
    </submittedName>
</protein>
<dbReference type="AlphaFoldDB" id="K2MM12"/>
<comment type="subcellular location">
    <subcellularLocation>
        <location evidence="1">Cell inner membrane</location>
        <topology evidence="1">Peripheral membrane protein</topology>
    </subcellularLocation>
</comment>
<dbReference type="PROSITE" id="PS00211">
    <property type="entry name" value="ABC_TRANSPORTER_1"/>
    <property type="match status" value="1"/>
</dbReference>
<evidence type="ECO:0000256" key="1">
    <source>
        <dbReference type="ARBA" id="ARBA00004417"/>
    </source>
</evidence>
<dbReference type="OrthoDB" id="9815712at2"/>
<keyword evidence="8" id="KW-1278">Translocase</keyword>
<feature type="domain" description="ABC transporter" evidence="10">
    <location>
        <begin position="8"/>
        <end position="247"/>
    </location>
</feature>
<accession>K2MM12</accession>
<keyword evidence="6" id="KW-0547">Nucleotide-binding</keyword>
<dbReference type="eggNOG" id="COG0444">
    <property type="taxonomic scope" value="Bacteria"/>
</dbReference>
<keyword evidence="9" id="KW-0472">Membrane</keyword>
<dbReference type="InterPro" id="IPR050388">
    <property type="entry name" value="ABC_Ni/Peptide_Import"/>
</dbReference>
<keyword evidence="12" id="KW-1185">Reference proteome</keyword>
<dbReference type="RefSeq" id="WP_008597636.1">
    <property type="nucleotide sequence ID" value="NZ_AMRM01000015.1"/>
</dbReference>
<dbReference type="InterPro" id="IPR003593">
    <property type="entry name" value="AAA+_ATPase"/>
</dbReference>
<evidence type="ECO:0000256" key="8">
    <source>
        <dbReference type="ARBA" id="ARBA00022967"/>
    </source>
</evidence>
<evidence type="ECO:0000256" key="5">
    <source>
        <dbReference type="ARBA" id="ARBA00022519"/>
    </source>
</evidence>
<dbReference type="InterPro" id="IPR017871">
    <property type="entry name" value="ABC_transporter-like_CS"/>
</dbReference>
<dbReference type="EMBL" id="AMRM01000015">
    <property type="protein sequence ID" value="EKF18267.1"/>
    <property type="molecule type" value="Genomic_DNA"/>
</dbReference>
<evidence type="ECO:0000256" key="4">
    <source>
        <dbReference type="ARBA" id="ARBA00022475"/>
    </source>
</evidence>
<keyword evidence="7 11" id="KW-0067">ATP-binding</keyword>
<dbReference type="SUPFAM" id="SSF52540">
    <property type="entry name" value="P-loop containing nucleoside triphosphate hydrolases"/>
    <property type="match status" value="1"/>
</dbReference>
<organism evidence="11 12">
    <name type="scientific">Nitratireductor pacificus pht-3B</name>
    <dbReference type="NCBI Taxonomy" id="391937"/>
    <lineage>
        <taxon>Bacteria</taxon>
        <taxon>Pseudomonadati</taxon>
        <taxon>Pseudomonadota</taxon>
        <taxon>Alphaproteobacteria</taxon>
        <taxon>Hyphomicrobiales</taxon>
        <taxon>Phyllobacteriaceae</taxon>
        <taxon>Nitratireductor</taxon>
    </lineage>
</organism>
<dbReference type="PANTHER" id="PTHR43297:SF14">
    <property type="entry name" value="ATPASE AAA-TYPE CORE DOMAIN-CONTAINING PROTEIN"/>
    <property type="match status" value="1"/>
</dbReference>
<dbReference type="Pfam" id="PF00005">
    <property type="entry name" value="ABC_tran"/>
    <property type="match status" value="1"/>
</dbReference>
<keyword evidence="4" id="KW-1003">Cell membrane</keyword>
<dbReference type="GO" id="GO:0005524">
    <property type="term" value="F:ATP binding"/>
    <property type="evidence" value="ECO:0007669"/>
    <property type="project" value="UniProtKB-KW"/>
</dbReference>
<dbReference type="PATRIC" id="fig|391937.3.peg.2871"/>
<gene>
    <name evidence="11" type="ORF">NA2_13987</name>
</gene>
<dbReference type="InterPro" id="IPR027417">
    <property type="entry name" value="P-loop_NTPase"/>
</dbReference>
<dbReference type="SMART" id="SM00382">
    <property type="entry name" value="AAA"/>
    <property type="match status" value="1"/>
</dbReference>
<evidence type="ECO:0000313" key="12">
    <source>
        <dbReference type="Proteomes" id="UP000006786"/>
    </source>
</evidence>
<proteinExistence type="inferred from homology"/>
<evidence type="ECO:0000256" key="2">
    <source>
        <dbReference type="ARBA" id="ARBA00005417"/>
    </source>
</evidence>
<keyword evidence="5" id="KW-0997">Cell inner membrane</keyword>
<evidence type="ECO:0000259" key="10">
    <source>
        <dbReference type="PROSITE" id="PS50893"/>
    </source>
</evidence>
<name>K2MM12_9HYPH</name>
<dbReference type="CDD" id="cd03257">
    <property type="entry name" value="ABC_NikE_OppD_transporters"/>
    <property type="match status" value="1"/>
</dbReference>
<sequence>MTEPLATLRGVSVSYAREGGRAFALREVDLAIAKGERLAIIGESGSGKSTLALALAGLLPPEAAVSGQIDWPGFAEGPRAGRDIGMVFQDPGSSLNPVLTIGELVSEGAVRHLRLGRAEARQRALDLLARVRIPQPEAALDAYPHQFSGGQRQRIAIACAIAASPKVLIADEATSALDMIVQAEITALLDMLVREDGMSLIFITHDIALAAKLADSIAVFRDAMLVEAGPARQVLGRPVQDYTRSLIATHIDFSSPRLIGEPA</sequence>
<dbReference type="PROSITE" id="PS50893">
    <property type="entry name" value="ABC_TRANSPORTER_2"/>
    <property type="match status" value="1"/>
</dbReference>
<dbReference type="GO" id="GO:0005886">
    <property type="term" value="C:plasma membrane"/>
    <property type="evidence" value="ECO:0007669"/>
    <property type="project" value="UniProtKB-SubCell"/>
</dbReference>
<keyword evidence="3" id="KW-0813">Transport</keyword>
<evidence type="ECO:0000256" key="7">
    <source>
        <dbReference type="ARBA" id="ARBA00022840"/>
    </source>
</evidence>
<evidence type="ECO:0000313" key="11">
    <source>
        <dbReference type="EMBL" id="EKF18267.1"/>
    </source>
</evidence>
<dbReference type="PANTHER" id="PTHR43297">
    <property type="entry name" value="OLIGOPEPTIDE TRANSPORT ATP-BINDING PROTEIN APPD"/>
    <property type="match status" value="1"/>
</dbReference>
<comment type="similarity">
    <text evidence="2">Belongs to the ABC transporter superfamily.</text>
</comment>